<dbReference type="GO" id="GO:0005789">
    <property type="term" value="C:endoplasmic reticulum membrane"/>
    <property type="evidence" value="ECO:0007669"/>
    <property type="project" value="TreeGrafter"/>
</dbReference>
<dbReference type="InterPro" id="IPR029063">
    <property type="entry name" value="SAM-dependent_MTases_sf"/>
</dbReference>
<dbReference type="GO" id="GO:0016197">
    <property type="term" value="P:endosomal transport"/>
    <property type="evidence" value="ECO:0007669"/>
    <property type="project" value="TreeGrafter"/>
</dbReference>
<protein>
    <recommendedName>
        <fullName evidence="2">Methyltransferase FkbM domain-containing protein</fullName>
    </recommendedName>
</protein>
<dbReference type="GO" id="GO:0005794">
    <property type="term" value="C:Golgi apparatus"/>
    <property type="evidence" value="ECO:0007669"/>
    <property type="project" value="TreeGrafter"/>
</dbReference>
<dbReference type="GO" id="GO:0006888">
    <property type="term" value="P:endoplasmic reticulum to Golgi vesicle-mediated transport"/>
    <property type="evidence" value="ECO:0007669"/>
    <property type="project" value="TreeGrafter"/>
</dbReference>
<keyword evidence="1" id="KW-0732">Signal</keyword>
<evidence type="ECO:0000256" key="1">
    <source>
        <dbReference type="SAM" id="SignalP"/>
    </source>
</evidence>
<dbReference type="GO" id="GO:0005886">
    <property type="term" value="C:plasma membrane"/>
    <property type="evidence" value="ECO:0007669"/>
    <property type="project" value="TreeGrafter"/>
</dbReference>
<comment type="caution">
    <text evidence="3">The sequence shown here is derived from an EMBL/GenBank/DDBJ whole genome shotgun (WGS) entry which is preliminary data.</text>
</comment>
<evidence type="ECO:0000259" key="2">
    <source>
        <dbReference type="Pfam" id="PF05050"/>
    </source>
</evidence>
<dbReference type="AlphaFoldDB" id="A0AB34K8T5"/>
<dbReference type="InterPro" id="IPR053202">
    <property type="entry name" value="EGF_Rcpt_Signaling_Reg"/>
</dbReference>
<dbReference type="InterPro" id="IPR006342">
    <property type="entry name" value="FkbM_mtfrase"/>
</dbReference>
<feature type="chain" id="PRO_5044276662" description="Methyltransferase FkbM domain-containing protein" evidence="1">
    <location>
        <begin position="24"/>
        <end position="338"/>
    </location>
</feature>
<feature type="signal peptide" evidence="1">
    <location>
        <begin position="1"/>
        <end position="23"/>
    </location>
</feature>
<dbReference type="SUPFAM" id="SSF53335">
    <property type="entry name" value="S-adenosyl-L-methionine-dependent methyltransferases"/>
    <property type="match status" value="1"/>
</dbReference>
<dbReference type="Pfam" id="PF05050">
    <property type="entry name" value="Methyltransf_21"/>
    <property type="match status" value="1"/>
</dbReference>
<dbReference type="Proteomes" id="UP001515480">
    <property type="component" value="Unassembled WGS sequence"/>
</dbReference>
<evidence type="ECO:0000313" key="3">
    <source>
        <dbReference type="EMBL" id="KAL1530909.1"/>
    </source>
</evidence>
<evidence type="ECO:0000313" key="4">
    <source>
        <dbReference type="Proteomes" id="UP001515480"/>
    </source>
</evidence>
<feature type="domain" description="Methyltransferase FkbM" evidence="2">
    <location>
        <begin position="86"/>
        <end position="245"/>
    </location>
</feature>
<sequence length="338" mass="37155">MKQAARLLPLLFLPAAVPGKFHGQMPSSSPDLAALMAAYPSIHACMHGGNYRSQSKQDLVLSMLTWYATATGKWPSNQPRVFFEAGGLDGVTWSNTLFLERCLGWKGLLLEGSPSSSALMLRNRPADVNVHMAICPKPGFVKFMYSGMGPIAGDSSHLHSGFQERYATKAARLTQPVPCMPLQSVFDAGNFTHFDVFALDVEGAELTALQTIDWTRTTIDIAIVELRGARYGERNKDIAVREFLDDTAKTGLCRLPASPQWFRDEVWVSRATFGPLCDMCRAGVSAHDMEVLPVEYKPSNDFETHCFLKAQAAALEGSNFVPYKKWVSTCGYGLSKCA</sequence>
<dbReference type="Gene3D" id="3.40.50.150">
    <property type="entry name" value="Vaccinia Virus protein VP39"/>
    <property type="match status" value="1"/>
</dbReference>
<dbReference type="GO" id="GO:0031902">
    <property type="term" value="C:late endosome membrane"/>
    <property type="evidence" value="ECO:0007669"/>
    <property type="project" value="TreeGrafter"/>
</dbReference>
<keyword evidence="4" id="KW-1185">Reference proteome</keyword>
<organism evidence="3 4">
    <name type="scientific">Prymnesium parvum</name>
    <name type="common">Toxic golden alga</name>
    <dbReference type="NCBI Taxonomy" id="97485"/>
    <lineage>
        <taxon>Eukaryota</taxon>
        <taxon>Haptista</taxon>
        <taxon>Haptophyta</taxon>
        <taxon>Prymnesiophyceae</taxon>
        <taxon>Prymnesiales</taxon>
        <taxon>Prymnesiaceae</taxon>
        <taxon>Prymnesium</taxon>
    </lineage>
</organism>
<dbReference type="EMBL" id="JBGBPQ010000001">
    <property type="protein sequence ID" value="KAL1530909.1"/>
    <property type="molecule type" value="Genomic_DNA"/>
</dbReference>
<accession>A0AB34K8T5</accession>
<proteinExistence type="predicted"/>
<dbReference type="PANTHER" id="PTHR34009:SF2">
    <property type="entry name" value="PROTEIN STAR"/>
    <property type="match status" value="1"/>
</dbReference>
<gene>
    <name evidence="3" type="ORF">AB1Y20_001800</name>
</gene>
<dbReference type="PANTHER" id="PTHR34009">
    <property type="entry name" value="PROTEIN STAR"/>
    <property type="match status" value="1"/>
</dbReference>
<name>A0AB34K8T5_PRYPA</name>
<reference evidence="3 4" key="1">
    <citation type="journal article" date="2024" name="Science">
        <title>Giant polyketide synthase enzymes in the biosynthesis of giant marine polyether toxins.</title>
        <authorList>
            <person name="Fallon T.R."/>
            <person name="Shende V.V."/>
            <person name="Wierzbicki I.H."/>
            <person name="Pendleton A.L."/>
            <person name="Watervoot N.F."/>
            <person name="Auber R.P."/>
            <person name="Gonzalez D.J."/>
            <person name="Wisecaver J.H."/>
            <person name="Moore B.S."/>
        </authorList>
    </citation>
    <scope>NUCLEOTIDE SEQUENCE [LARGE SCALE GENOMIC DNA]</scope>
    <source>
        <strain evidence="3 4">12B1</strain>
    </source>
</reference>